<evidence type="ECO:0000256" key="6">
    <source>
        <dbReference type="SAM" id="MobiDB-lite"/>
    </source>
</evidence>
<dbReference type="Proteomes" id="UP000008983">
    <property type="component" value="Unassembled WGS sequence"/>
</dbReference>
<sequence length="601" mass="70448">MPKIVDNYVLERKIGSGQFGDVFKGYNKINNQDIAIKVVKRELLKGKFNELLENEIKVLRTCNNENIIKLYDIKKTANNFYLMLEYCNEGDLLQYQKEKKYLTEDEAIEFLIQILNAFKTLVKSKIMHRDFKLANILKHNGNIKVADFGFSKLLGNDNMAQTMLGSPLNMAPEILDGQEYNNKVDIWSIGTVFYELLFGKSPFTATNMIDLIKNIKTKPLDIPKKINKISPATEDILKKMLVVDPKKRIEWDEVFNHQINHLLDDKIKNDLEATLKDDGQLAVNMSKFYIKNNKVINHPSEIEKKQELNNYAINVAKGSVQQQNYQGAMIKRQTERNNDEDNSYQNSQQTQQSQQEENKNNEEDEMQTKESVREMQIRIKKKNANRILHERNIYVFLASIAEDAMNNTDLKSFEMVGFLLVKKLLQQVDLLCNKLKKKENYFKLELWDLFVTSKDYNDIYDYIEKEHDVFRLYFNSMWEKIKGSPNIVNCNDPQIKSAISNNIAQNIDQVLIKILQEYSQELIGHIIEKTKDVKDLEPFKQLMIHADRILDCLNLENTFQFENNNNKEQFNFKQYYDEDDKLEADQLMNKIQLKLNQVSQS</sequence>
<feature type="binding site" evidence="5">
    <location>
        <position position="37"/>
    </location>
    <ligand>
        <name>ATP</name>
        <dbReference type="ChEBI" id="CHEBI:30616"/>
    </ligand>
</feature>
<evidence type="ECO:0000256" key="4">
    <source>
        <dbReference type="ARBA" id="ARBA00022840"/>
    </source>
</evidence>
<evidence type="ECO:0000259" key="7">
    <source>
        <dbReference type="PROSITE" id="PS50011"/>
    </source>
</evidence>
<feature type="compositionally biased region" description="Low complexity" evidence="6">
    <location>
        <begin position="343"/>
        <end position="355"/>
    </location>
</feature>
<feature type="compositionally biased region" description="Basic and acidic residues" evidence="6">
    <location>
        <begin position="356"/>
        <end position="373"/>
    </location>
</feature>
<evidence type="ECO:0000313" key="8">
    <source>
        <dbReference type="EMBL" id="EGR28747.1"/>
    </source>
</evidence>
<dbReference type="AlphaFoldDB" id="G0R1B4"/>
<dbReference type="InParanoid" id="G0R1B4"/>
<dbReference type="InterPro" id="IPR000719">
    <property type="entry name" value="Prot_kinase_dom"/>
</dbReference>
<feature type="region of interest" description="Disordered" evidence="6">
    <location>
        <begin position="335"/>
        <end position="373"/>
    </location>
</feature>
<keyword evidence="9" id="KW-1185">Reference proteome</keyword>
<dbReference type="PANTHER" id="PTHR24348:SF22">
    <property type="entry name" value="NON-SPECIFIC SERINE_THREONINE PROTEIN KINASE"/>
    <property type="match status" value="1"/>
</dbReference>
<dbReference type="GO" id="GO:0016020">
    <property type="term" value="C:membrane"/>
    <property type="evidence" value="ECO:0007669"/>
    <property type="project" value="TreeGrafter"/>
</dbReference>
<dbReference type="GO" id="GO:0005524">
    <property type="term" value="F:ATP binding"/>
    <property type="evidence" value="ECO:0007669"/>
    <property type="project" value="UniProtKB-UniRule"/>
</dbReference>
<keyword evidence="2 5" id="KW-0547">Nucleotide-binding</keyword>
<dbReference type="GO" id="GO:0000045">
    <property type="term" value="P:autophagosome assembly"/>
    <property type="evidence" value="ECO:0007669"/>
    <property type="project" value="TreeGrafter"/>
</dbReference>
<dbReference type="PANTHER" id="PTHR24348">
    <property type="entry name" value="SERINE/THREONINE-PROTEIN KINASE UNC-51-RELATED"/>
    <property type="match status" value="1"/>
</dbReference>
<proteinExistence type="predicted"/>
<dbReference type="InterPro" id="IPR045269">
    <property type="entry name" value="Atg1-like"/>
</dbReference>
<organism evidence="8 9">
    <name type="scientific">Ichthyophthirius multifiliis</name>
    <name type="common">White spot disease agent</name>
    <name type="synonym">Ich</name>
    <dbReference type="NCBI Taxonomy" id="5932"/>
    <lineage>
        <taxon>Eukaryota</taxon>
        <taxon>Sar</taxon>
        <taxon>Alveolata</taxon>
        <taxon>Ciliophora</taxon>
        <taxon>Intramacronucleata</taxon>
        <taxon>Oligohymenophorea</taxon>
        <taxon>Hymenostomatida</taxon>
        <taxon>Ophryoglenina</taxon>
        <taxon>Ichthyophthirius</taxon>
    </lineage>
</organism>
<dbReference type="GO" id="GO:0004683">
    <property type="term" value="F:calcium/calmodulin-dependent protein kinase activity"/>
    <property type="evidence" value="ECO:0007669"/>
    <property type="project" value="UniProtKB-EC"/>
</dbReference>
<dbReference type="PROSITE" id="PS50011">
    <property type="entry name" value="PROTEIN_KINASE_DOM"/>
    <property type="match status" value="1"/>
</dbReference>
<evidence type="ECO:0000256" key="5">
    <source>
        <dbReference type="PROSITE-ProRule" id="PRU10141"/>
    </source>
</evidence>
<feature type="domain" description="Protein kinase" evidence="7">
    <location>
        <begin position="8"/>
        <end position="260"/>
    </location>
</feature>
<dbReference type="OMA" id="PVQDIGN"/>
<dbReference type="eggNOG" id="KOG0595">
    <property type="taxonomic scope" value="Eukaryota"/>
</dbReference>
<evidence type="ECO:0000256" key="2">
    <source>
        <dbReference type="ARBA" id="ARBA00022741"/>
    </source>
</evidence>
<dbReference type="GO" id="GO:0000407">
    <property type="term" value="C:phagophore assembly site"/>
    <property type="evidence" value="ECO:0007669"/>
    <property type="project" value="TreeGrafter"/>
</dbReference>
<name>G0R1B4_ICHMU</name>
<protein>
    <submittedName>
        <fullName evidence="8">Protein kinase domain protein</fullName>
        <ecNumber evidence="8">2.7.11.17</ecNumber>
    </submittedName>
</protein>
<accession>G0R1B4</accession>
<evidence type="ECO:0000256" key="3">
    <source>
        <dbReference type="ARBA" id="ARBA00022777"/>
    </source>
</evidence>
<dbReference type="InterPro" id="IPR017441">
    <property type="entry name" value="Protein_kinase_ATP_BS"/>
</dbReference>
<dbReference type="Pfam" id="PF00069">
    <property type="entry name" value="Pkinase"/>
    <property type="match status" value="1"/>
</dbReference>
<dbReference type="GO" id="GO:0010506">
    <property type="term" value="P:regulation of autophagy"/>
    <property type="evidence" value="ECO:0007669"/>
    <property type="project" value="InterPro"/>
</dbReference>
<dbReference type="InterPro" id="IPR011009">
    <property type="entry name" value="Kinase-like_dom_sf"/>
</dbReference>
<dbReference type="Gene3D" id="1.10.510.10">
    <property type="entry name" value="Transferase(Phosphotransferase) domain 1"/>
    <property type="match status" value="1"/>
</dbReference>
<evidence type="ECO:0000256" key="1">
    <source>
        <dbReference type="ARBA" id="ARBA00022679"/>
    </source>
</evidence>
<dbReference type="GO" id="GO:0005776">
    <property type="term" value="C:autophagosome"/>
    <property type="evidence" value="ECO:0007669"/>
    <property type="project" value="TreeGrafter"/>
</dbReference>
<evidence type="ECO:0000313" key="9">
    <source>
        <dbReference type="Proteomes" id="UP000008983"/>
    </source>
</evidence>
<dbReference type="GO" id="GO:0005829">
    <property type="term" value="C:cytosol"/>
    <property type="evidence" value="ECO:0007669"/>
    <property type="project" value="TreeGrafter"/>
</dbReference>
<reference evidence="8 9" key="1">
    <citation type="submission" date="2011-07" db="EMBL/GenBank/DDBJ databases">
        <authorList>
            <person name="Coyne R."/>
            <person name="Brami D."/>
            <person name="Johnson J."/>
            <person name="Hostetler J."/>
            <person name="Hannick L."/>
            <person name="Clark T."/>
            <person name="Cassidy-Hanley D."/>
            <person name="Inman J."/>
        </authorList>
    </citation>
    <scope>NUCLEOTIDE SEQUENCE [LARGE SCALE GENOMIC DNA]</scope>
    <source>
        <strain evidence="8 9">G5</strain>
    </source>
</reference>
<dbReference type="FunFam" id="1.10.510.10:FF:002183">
    <property type="entry name" value="Uncharacterized protein"/>
    <property type="match status" value="1"/>
</dbReference>
<dbReference type="OrthoDB" id="346907at2759"/>
<dbReference type="EC" id="2.7.11.17" evidence="8"/>
<keyword evidence="4 5" id="KW-0067">ATP-binding</keyword>
<dbReference type="SUPFAM" id="SSF56112">
    <property type="entry name" value="Protein kinase-like (PK-like)"/>
    <property type="match status" value="1"/>
</dbReference>
<keyword evidence="1 8" id="KW-0808">Transferase</keyword>
<dbReference type="GeneID" id="14904817"/>
<dbReference type="PROSITE" id="PS00107">
    <property type="entry name" value="PROTEIN_KINASE_ATP"/>
    <property type="match status" value="1"/>
</dbReference>
<dbReference type="STRING" id="857967.G0R1B4"/>
<dbReference type="EMBL" id="GL984212">
    <property type="protein sequence ID" value="EGR28747.1"/>
    <property type="molecule type" value="Genomic_DNA"/>
</dbReference>
<dbReference type="RefSeq" id="XP_004029983.1">
    <property type="nucleotide sequence ID" value="XM_004029935.1"/>
</dbReference>
<gene>
    <name evidence="8" type="ORF">IMG5_169440</name>
</gene>
<keyword evidence="3 8" id="KW-0418">Kinase</keyword>